<dbReference type="OrthoDB" id="1055148at2759"/>
<evidence type="ECO:0000256" key="2">
    <source>
        <dbReference type="ARBA" id="ARBA00004167"/>
    </source>
</evidence>
<dbReference type="CDD" id="cd11075">
    <property type="entry name" value="CYP77_89"/>
    <property type="match status" value="1"/>
</dbReference>
<keyword evidence="5" id="KW-0812">Transmembrane</keyword>
<proteinExistence type="inferred from homology"/>
<dbReference type="Gene3D" id="1.10.630.10">
    <property type="entry name" value="Cytochrome P450"/>
    <property type="match status" value="1"/>
</dbReference>
<dbReference type="GO" id="GO:0016709">
    <property type="term" value="F:oxidoreductase activity, acting on paired donors, with incorporation or reduction of molecular oxygen, NAD(P)H as one donor, and incorporation of one atom of oxygen"/>
    <property type="evidence" value="ECO:0007669"/>
    <property type="project" value="TreeGrafter"/>
</dbReference>
<dbReference type="PRINTS" id="PR00463">
    <property type="entry name" value="EP450I"/>
</dbReference>
<comment type="subcellular location">
    <subcellularLocation>
        <location evidence="2">Membrane</location>
        <topology evidence="2">Single-pass membrane protein</topology>
    </subcellularLocation>
</comment>
<evidence type="ECO:0000313" key="14">
    <source>
        <dbReference type="EMBL" id="GMI65648.1"/>
    </source>
</evidence>
<evidence type="ECO:0000256" key="4">
    <source>
        <dbReference type="ARBA" id="ARBA00022617"/>
    </source>
</evidence>
<dbReference type="GO" id="GO:0016020">
    <property type="term" value="C:membrane"/>
    <property type="evidence" value="ECO:0007669"/>
    <property type="project" value="UniProtKB-SubCell"/>
</dbReference>
<dbReference type="InterPro" id="IPR036396">
    <property type="entry name" value="Cyt_P450_sf"/>
</dbReference>
<keyword evidence="10 13" id="KW-0503">Monooxygenase</keyword>
<keyword evidence="8 13" id="KW-0560">Oxidoreductase</keyword>
<evidence type="ECO:0000256" key="13">
    <source>
        <dbReference type="RuleBase" id="RU000461"/>
    </source>
</evidence>
<evidence type="ECO:0000256" key="3">
    <source>
        <dbReference type="ARBA" id="ARBA00010617"/>
    </source>
</evidence>
<dbReference type="EMBL" id="BSYR01000003">
    <property type="protein sequence ID" value="GMI65648.1"/>
    <property type="molecule type" value="Genomic_DNA"/>
</dbReference>
<evidence type="ECO:0000256" key="10">
    <source>
        <dbReference type="ARBA" id="ARBA00023033"/>
    </source>
</evidence>
<dbReference type="AlphaFoldDB" id="A0A9W7GW81"/>
<evidence type="ECO:0000256" key="12">
    <source>
        <dbReference type="PIRSR" id="PIRSR602401-1"/>
    </source>
</evidence>
<dbReference type="GO" id="GO:0020037">
    <property type="term" value="F:heme binding"/>
    <property type="evidence" value="ECO:0007669"/>
    <property type="project" value="InterPro"/>
</dbReference>
<keyword evidence="15" id="KW-1185">Reference proteome</keyword>
<evidence type="ECO:0000256" key="11">
    <source>
        <dbReference type="ARBA" id="ARBA00023136"/>
    </source>
</evidence>
<accession>A0A9W7GW81</accession>
<dbReference type="PROSITE" id="PS00086">
    <property type="entry name" value="CYTOCHROME_P450"/>
    <property type="match status" value="1"/>
</dbReference>
<dbReference type="GO" id="GO:0005506">
    <property type="term" value="F:iron ion binding"/>
    <property type="evidence" value="ECO:0007669"/>
    <property type="project" value="InterPro"/>
</dbReference>
<keyword evidence="9 12" id="KW-0408">Iron</keyword>
<dbReference type="Pfam" id="PF00067">
    <property type="entry name" value="p450"/>
    <property type="match status" value="1"/>
</dbReference>
<evidence type="ECO:0000256" key="7">
    <source>
        <dbReference type="ARBA" id="ARBA00022989"/>
    </source>
</evidence>
<comment type="similarity">
    <text evidence="3 13">Belongs to the cytochrome P450 family.</text>
</comment>
<evidence type="ECO:0000313" key="15">
    <source>
        <dbReference type="Proteomes" id="UP001165190"/>
    </source>
</evidence>
<feature type="binding site" description="axial binding residue" evidence="12">
    <location>
        <position position="450"/>
    </location>
    <ligand>
        <name>heme</name>
        <dbReference type="ChEBI" id="CHEBI:30413"/>
    </ligand>
    <ligandPart>
        <name>Fe</name>
        <dbReference type="ChEBI" id="CHEBI:18248"/>
    </ligandPart>
</feature>
<dbReference type="InterPro" id="IPR002401">
    <property type="entry name" value="Cyt_P450_E_grp-I"/>
</dbReference>
<protein>
    <submittedName>
        <fullName evidence="14">Cytochrome P450, family 87, subfamily A, polypeptide 6</fullName>
    </submittedName>
</protein>
<dbReference type="InterPro" id="IPR001128">
    <property type="entry name" value="Cyt_P450"/>
</dbReference>
<organism evidence="14 15">
    <name type="scientific">Hibiscus trionum</name>
    <name type="common">Flower of an hour</name>
    <dbReference type="NCBI Taxonomy" id="183268"/>
    <lineage>
        <taxon>Eukaryota</taxon>
        <taxon>Viridiplantae</taxon>
        <taxon>Streptophyta</taxon>
        <taxon>Embryophyta</taxon>
        <taxon>Tracheophyta</taxon>
        <taxon>Spermatophyta</taxon>
        <taxon>Magnoliopsida</taxon>
        <taxon>eudicotyledons</taxon>
        <taxon>Gunneridae</taxon>
        <taxon>Pentapetalae</taxon>
        <taxon>rosids</taxon>
        <taxon>malvids</taxon>
        <taxon>Malvales</taxon>
        <taxon>Malvaceae</taxon>
        <taxon>Malvoideae</taxon>
        <taxon>Hibiscus</taxon>
    </lineage>
</organism>
<gene>
    <name evidence="14" type="ORF">HRI_000234100</name>
</gene>
<dbReference type="InterPro" id="IPR017972">
    <property type="entry name" value="Cyt_P450_CS"/>
</dbReference>
<evidence type="ECO:0000256" key="5">
    <source>
        <dbReference type="ARBA" id="ARBA00022692"/>
    </source>
</evidence>
<dbReference type="FunFam" id="1.10.630.10:FF:000012">
    <property type="entry name" value="Cytochrome P450 family protein"/>
    <property type="match status" value="1"/>
</dbReference>
<keyword evidence="7" id="KW-1133">Transmembrane helix</keyword>
<dbReference type="SUPFAM" id="SSF48264">
    <property type="entry name" value="Cytochrome P450"/>
    <property type="match status" value="1"/>
</dbReference>
<dbReference type="PRINTS" id="PR00385">
    <property type="entry name" value="P450"/>
</dbReference>
<reference evidence="14" key="1">
    <citation type="submission" date="2023-05" db="EMBL/GenBank/DDBJ databases">
        <title>Genome and transcriptome analyses reveal genes involved in the formation of fine ridges on petal epidermal cells in Hibiscus trionum.</title>
        <authorList>
            <person name="Koshimizu S."/>
            <person name="Masuda S."/>
            <person name="Ishii T."/>
            <person name="Shirasu K."/>
            <person name="Hoshino A."/>
            <person name="Arita M."/>
        </authorList>
    </citation>
    <scope>NUCLEOTIDE SEQUENCE</scope>
    <source>
        <strain evidence="14">Hamamatsu line</strain>
    </source>
</reference>
<keyword evidence="4 12" id="KW-0349">Heme</keyword>
<dbReference type="PANTHER" id="PTHR24298:SF800">
    <property type="entry name" value="CYTOCHROME P450 89A2-RELATED"/>
    <property type="match status" value="1"/>
</dbReference>
<evidence type="ECO:0000256" key="9">
    <source>
        <dbReference type="ARBA" id="ARBA00023004"/>
    </source>
</evidence>
<name>A0A9W7GW81_HIBTR</name>
<evidence type="ECO:0000256" key="1">
    <source>
        <dbReference type="ARBA" id="ARBA00001971"/>
    </source>
</evidence>
<dbReference type="InterPro" id="IPR051103">
    <property type="entry name" value="Plant_metabolite_P450s"/>
</dbReference>
<comment type="caution">
    <text evidence="14">The sequence shown here is derived from an EMBL/GenBank/DDBJ whole genome shotgun (WGS) entry which is preliminary data.</text>
</comment>
<sequence length="506" mass="57670">METWFIIFLTISIPLLLKAFFNLFSSPQTLPPSPPTLPLIGNFLLLRQPFFQIEQTIRRLRPTLGPILTLHLGPRPSIFIFDRSLAHQALIQNGSLFSDRPKSLPSNKIMNCNQHNINSGSYGPLWRLLRRNLTSEILHPSRVKSYAHARKWVLEILLNGLQQKAESGDPVEVLVHFRHAILCLLGLMCFGDKLGEEQIKVIGAVQRRVLTGFGRFRLINFWPRITKVLLRNQWNQLFQLRNDLENVMIPLIRARKEAKGDGSGYGSDSVLAYVDTLFDLELPDEKRKLDEKEIVTLASEFINAGTDTTATALQWIMANLVKHRRIQERLFAEIEGAIGDVNAAEIKQDDLQKMPYLKAVVLEGLRRHPPAHFVLPHCVTEDTVLGGYLIPKKGVVNFMVADIGWDPTVWEEPMEFKPERFMGGGDGEVCDITGSREIKMMPFGVGRRICPGLGLALLHLEYFVANLVWRFEWTAMDGDEISLEEKMEFTILMKTPLRAHITPRKR</sequence>
<evidence type="ECO:0000256" key="6">
    <source>
        <dbReference type="ARBA" id="ARBA00022723"/>
    </source>
</evidence>
<keyword evidence="11" id="KW-0472">Membrane</keyword>
<comment type="cofactor">
    <cofactor evidence="1 12">
        <name>heme</name>
        <dbReference type="ChEBI" id="CHEBI:30413"/>
    </cofactor>
</comment>
<keyword evidence="6 12" id="KW-0479">Metal-binding</keyword>
<dbReference type="PANTHER" id="PTHR24298">
    <property type="entry name" value="FLAVONOID 3'-MONOOXYGENASE-RELATED"/>
    <property type="match status" value="1"/>
</dbReference>
<evidence type="ECO:0000256" key="8">
    <source>
        <dbReference type="ARBA" id="ARBA00023002"/>
    </source>
</evidence>
<dbReference type="Proteomes" id="UP001165190">
    <property type="component" value="Unassembled WGS sequence"/>
</dbReference>